<evidence type="ECO:0000256" key="1">
    <source>
        <dbReference type="ARBA" id="ARBA00004173"/>
    </source>
</evidence>
<evidence type="ECO:0000256" key="6">
    <source>
        <dbReference type="ARBA" id="ARBA00035289"/>
    </source>
</evidence>
<dbReference type="GO" id="GO:0032543">
    <property type="term" value="P:mitochondrial translation"/>
    <property type="evidence" value="ECO:0007669"/>
    <property type="project" value="TreeGrafter"/>
</dbReference>
<comment type="subcellular location">
    <subcellularLocation>
        <location evidence="1">Mitochondrion</location>
    </subcellularLocation>
</comment>
<evidence type="ECO:0000313" key="8">
    <source>
        <dbReference type="Proteomes" id="UP000291343"/>
    </source>
</evidence>
<dbReference type="Proteomes" id="UP000291343">
    <property type="component" value="Unassembled WGS sequence"/>
</dbReference>
<dbReference type="PANTHER" id="PTHR21183:SF18">
    <property type="entry name" value="LARGE RIBOSOMAL SUBUNIT PROTEIN UL29M"/>
    <property type="match status" value="1"/>
</dbReference>
<keyword evidence="8" id="KW-1185">Reference proteome</keyword>
<protein>
    <recommendedName>
        <fullName evidence="6">Large ribosomal subunit protein uL29m</fullName>
    </recommendedName>
</protein>
<organism evidence="7 8">
    <name type="scientific">Laodelphax striatellus</name>
    <name type="common">Small brown planthopper</name>
    <name type="synonym">Delphax striatella</name>
    <dbReference type="NCBI Taxonomy" id="195883"/>
    <lineage>
        <taxon>Eukaryota</taxon>
        <taxon>Metazoa</taxon>
        <taxon>Ecdysozoa</taxon>
        <taxon>Arthropoda</taxon>
        <taxon>Hexapoda</taxon>
        <taxon>Insecta</taxon>
        <taxon>Pterygota</taxon>
        <taxon>Neoptera</taxon>
        <taxon>Paraneoptera</taxon>
        <taxon>Hemiptera</taxon>
        <taxon>Auchenorrhyncha</taxon>
        <taxon>Fulgoroidea</taxon>
        <taxon>Delphacidae</taxon>
        <taxon>Criomorphinae</taxon>
        <taxon>Laodelphax</taxon>
    </lineage>
</organism>
<dbReference type="InterPro" id="IPR010729">
    <property type="entry name" value="Ribosomal_uL29_mit"/>
</dbReference>
<sequence length="282" mass="34166">MFLKRILRSVPVIRDASLRSNDFSRNKQILSAKARTQCQYSTQITPKEEPSEVKPTEHEHNAKLSAEITKQLMQFFDEKDNWGAQRVRVGRAWKKEELRIKSSTDLHKLWYVLLKEKNMLFTMEHECKAEMRVLPNPDRIDKVLESMYNLEEVVRERNKAYHLLETGETGERPFKIVFNKLGLRSFYKLWEHIVPKELHEKWKNHIFSYSHNETKNFLKLYREKLWVKKRRSKLQERRYIFQLFKRFPNVDKEYLKELYPDQDIEKLRQSKLTASHLQQKAN</sequence>
<proteinExistence type="inferred from homology"/>
<dbReference type="InterPro" id="IPR038340">
    <property type="entry name" value="MRP-L47_sf"/>
</dbReference>
<comment type="similarity">
    <text evidence="2">Belongs to the universal ribosomal protein uL29 family.</text>
</comment>
<dbReference type="OrthoDB" id="270763at2759"/>
<gene>
    <name evidence="7" type="ORF">LSTR_LSTR002702</name>
</gene>
<dbReference type="AlphaFoldDB" id="A0A482X6P0"/>
<accession>A0A482X6P0</accession>
<evidence type="ECO:0000256" key="2">
    <source>
        <dbReference type="ARBA" id="ARBA00009254"/>
    </source>
</evidence>
<keyword evidence="3" id="KW-0689">Ribosomal protein</keyword>
<keyword evidence="5" id="KW-0687">Ribonucleoprotein</keyword>
<evidence type="ECO:0000256" key="4">
    <source>
        <dbReference type="ARBA" id="ARBA00023128"/>
    </source>
</evidence>
<keyword evidence="4" id="KW-0496">Mitochondrion</keyword>
<evidence type="ECO:0000313" key="7">
    <source>
        <dbReference type="EMBL" id="RZF41070.1"/>
    </source>
</evidence>
<dbReference type="Gene3D" id="6.10.330.20">
    <property type="match status" value="1"/>
</dbReference>
<comment type="caution">
    <text evidence="7">The sequence shown here is derived from an EMBL/GenBank/DDBJ whole genome shotgun (WGS) entry which is preliminary data.</text>
</comment>
<evidence type="ECO:0000256" key="3">
    <source>
        <dbReference type="ARBA" id="ARBA00022980"/>
    </source>
</evidence>
<dbReference type="PANTHER" id="PTHR21183">
    <property type="entry name" value="RIBOSOMAL PROTEIN L47, MITOCHONDRIAL-RELATED"/>
    <property type="match status" value="1"/>
</dbReference>
<dbReference type="EMBL" id="QKKF02017260">
    <property type="protein sequence ID" value="RZF41070.1"/>
    <property type="molecule type" value="Genomic_DNA"/>
</dbReference>
<dbReference type="STRING" id="195883.A0A482X6P0"/>
<name>A0A482X6P0_LAOST</name>
<dbReference type="InParanoid" id="A0A482X6P0"/>
<reference evidence="7 8" key="1">
    <citation type="journal article" date="2017" name="Gigascience">
        <title>Genome sequence of the small brown planthopper, Laodelphax striatellus.</title>
        <authorList>
            <person name="Zhu J."/>
            <person name="Jiang F."/>
            <person name="Wang X."/>
            <person name="Yang P."/>
            <person name="Bao Y."/>
            <person name="Zhao W."/>
            <person name="Wang W."/>
            <person name="Lu H."/>
            <person name="Wang Q."/>
            <person name="Cui N."/>
            <person name="Li J."/>
            <person name="Chen X."/>
            <person name="Luo L."/>
            <person name="Yu J."/>
            <person name="Kang L."/>
            <person name="Cui F."/>
        </authorList>
    </citation>
    <scope>NUCLEOTIDE SEQUENCE [LARGE SCALE GENOMIC DNA]</scope>
    <source>
        <strain evidence="7">Lst14</strain>
    </source>
</reference>
<evidence type="ECO:0000256" key="5">
    <source>
        <dbReference type="ARBA" id="ARBA00023274"/>
    </source>
</evidence>
<dbReference type="FunCoup" id="A0A482X6P0">
    <property type="interactions" value="606"/>
</dbReference>
<dbReference type="GO" id="GO:0005762">
    <property type="term" value="C:mitochondrial large ribosomal subunit"/>
    <property type="evidence" value="ECO:0007669"/>
    <property type="project" value="TreeGrafter"/>
</dbReference>
<dbReference type="GO" id="GO:0003735">
    <property type="term" value="F:structural constituent of ribosome"/>
    <property type="evidence" value="ECO:0007669"/>
    <property type="project" value="InterPro"/>
</dbReference>
<dbReference type="SMR" id="A0A482X6P0"/>
<dbReference type="Pfam" id="PF06984">
    <property type="entry name" value="MRP-L47"/>
    <property type="match status" value="1"/>
</dbReference>